<evidence type="ECO:0000256" key="6">
    <source>
        <dbReference type="ARBA" id="ARBA00022989"/>
    </source>
</evidence>
<feature type="compositionally biased region" description="Basic residues" evidence="10">
    <location>
        <begin position="425"/>
        <end position="439"/>
    </location>
</feature>
<feature type="compositionally biased region" description="Acidic residues" evidence="10">
    <location>
        <begin position="400"/>
        <end position="418"/>
    </location>
</feature>
<dbReference type="AlphaFoldDB" id="A0AAW0ECD8"/>
<feature type="transmembrane region" description="Helical" evidence="11">
    <location>
        <begin position="369"/>
        <end position="387"/>
    </location>
</feature>
<evidence type="ECO:0000313" key="14">
    <source>
        <dbReference type="Proteomes" id="UP001362999"/>
    </source>
</evidence>
<evidence type="ECO:0000256" key="4">
    <source>
        <dbReference type="ARBA" id="ARBA00022692"/>
    </source>
</evidence>
<dbReference type="GO" id="GO:0005789">
    <property type="term" value="C:endoplasmic reticulum membrane"/>
    <property type="evidence" value="ECO:0007669"/>
    <property type="project" value="UniProtKB-SubCell"/>
</dbReference>
<comment type="similarity">
    <text evidence="2">Belongs to the sphingosine N-acyltransferase family.</text>
</comment>
<keyword evidence="8" id="KW-0325">Glycoprotein</keyword>
<evidence type="ECO:0000256" key="2">
    <source>
        <dbReference type="ARBA" id="ARBA00009808"/>
    </source>
</evidence>
<evidence type="ECO:0000256" key="1">
    <source>
        <dbReference type="ARBA" id="ARBA00004477"/>
    </source>
</evidence>
<feature type="region of interest" description="Disordered" evidence="10">
    <location>
        <begin position="1"/>
        <end position="51"/>
    </location>
</feature>
<proteinExistence type="inferred from homology"/>
<dbReference type="GO" id="GO:0046513">
    <property type="term" value="P:ceramide biosynthetic process"/>
    <property type="evidence" value="ECO:0007669"/>
    <property type="project" value="InterPro"/>
</dbReference>
<evidence type="ECO:0000256" key="7">
    <source>
        <dbReference type="ARBA" id="ARBA00023136"/>
    </source>
</evidence>
<feature type="domain" description="TLC" evidence="12">
    <location>
        <begin position="177"/>
        <end position="396"/>
    </location>
</feature>
<feature type="transmembrane region" description="Helical" evidence="11">
    <location>
        <begin position="258"/>
        <end position="276"/>
    </location>
</feature>
<feature type="transmembrane region" description="Helical" evidence="11">
    <location>
        <begin position="312"/>
        <end position="331"/>
    </location>
</feature>
<dbReference type="Pfam" id="PF03798">
    <property type="entry name" value="TRAM_LAG1_CLN8"/>
    <property type="match status" value="1"/>
</dbReference>
<name>A0AAW0ECD8_9AGAR</name>
<dbReference type="PROSITE" id="PS50922">
    <property type="entry name" value="TLC"/>
    <property type="match status" value="1"/>
</dbReference>
<evidence type="ECO:0000256" key="11">
    <source>
        <dbReference type="SAM" id="Phobius"/>
    </source>
</evidence>
<keyword evidence="4 9" id="KW-0812">Transmembrane</keyword>
<evidence type="ECO:0000256" key="10">
    <source>
        <dbReference type="SAM" id="MobiDB-lite"/>
    </source>
</evidence>
<feature type="transmembrane region" description="Helical" evidence="11">
    <location>
        <begin position="232"/>
        <end position="251"/>
    </location>
</feature>
<feature type="transmembrane region" description="Helical" evidence="11">
    <location>
        <begin position="142"/>
        <end position="164"/>
    </location>
</feature>
<evidence type="ECO:0000256" key="9">
    <source>
        <dbReference type="PROSITE-ProRule" id="PRU00205"/>
    </source>
</evidence>
<keyword evidence="3" id="KW-0808">Transferase</keyword>
<evidence type="ECO:0000256" key="3">
    <source>
        <dbReference type="ARBA" id="ARBA00022679"/>
    </source>
</evidence>
<evidence type="ECO:0000256" key="8">
    <source>
        <dbReference type="ARBA" id="ARBA00023180"/>
    </source>
</evidence>
<dbReference type="InterPro" id="IPR006634">
    <property type="entry name" value="TLC-dom"/>
</dbReference>
<keyword evidence="7 9" id="KW-0472">Membrane</keyword>
<sequence>MSRQKKPNALKEFPVSTDTSDPAHHFADPFLPQTPLGSNTPERPSTPVARQSHKKKVSPWLRWVIEPAESFKLLLIPLVLYINWELLTPQLRPLLAPYTPAIGQYLPNGSIPNPFGALFLLSGKVPTSRPEDPRYAKDWCDLLFIVYNIVFFSCFRQVVTLKMCRPFAQYFGIRKEAKLDRFGEQGYAVVYFGITGAWGLRIMSRLPTWWYRTEYFWIDYPHWDMNPELKRYYLMQMAYWCQQLIVLVLGLEKPRKDYYELIAHHIVTLWLVGWSYLVNMTLIGQAVYMSMDIPDMALAFSKLLNYLQMDRAKVVSFTIFVFVWSYFRHYLNLVILWSVWTQYDLIPQFARRWVWSEGVYLVPWMKYQIFIPILLLQFINLFWYFLILRILVRTILTAETDDDRSDDEGDDEEEEEKNPDEKKKSPIKHKNKKTRKSAK</sequence>
<organism evidence="13 14">
    <name type="scientific">Favolaschia claudopus</name>
    <dbReference type="NCBI Taxonomy" id="2862362"/>
    <lineage>
        <taxon>Eukaryota</taxon>
        <taxon>Fungi</taxon>
        <taxon>Dikarya</taxon>
        <taxon>Basidiomycota</taxon>
        <taxon>Agaricomycotina</taxon>
        <taxon>Agaricomycetes</taxon>
        <taxon>Agaricomycetidae</taxon>
        <taxon>Agaricales</taxon>
        <taxon>Marasmiineae</taxon>
        <taxon>Mycenaceae</taxon>
        <taxon>Favolaschia</taxon>
    </lineage>
</organism>
<evidence type="ECO:0000313" key="13">
    <source>
        <dbReference type="EMBL" id="KAK7061805.1"/>
    </source>
</evidence>
<dbReference type="Proteomes" id="UP001362999">
    <property type="component" value="Unassembled WGS sequence"/>
</dbReference>
<dbReference type="EMBL" id="JAWWNJ010000002">
    <property type="protein sequence ID" value="KAK7061805.1"/>
    <property type="molecule type" value="Genomic_DNA"/>
</dbReference>
<accession>A0AAW0ECD8</accession>
<feature type="region of interest" description="Disordered" evidence="10">
    <location>
        <begin position="400"/>
        <end position="439"/>
    </location>
</feature>
<keyword evidence="6 11" id="KW-1133">Transmembrane helix</keyword>
<evidence type="ECO:0000259" key="12">
    <source>
        <dbReference type="PROSITE" id="PS50922"/>
    </source>
</evidence>
<evidence type="ECO:0000256" key="5">
    <source>
        <dbReference type="ARBA" id="ARBA00022824"/>
    </source>
</evidence>
<dbReference type="InterPro" id="IPR016439">
    <property type="entry name" value="Lag1/Lac1-like"/>
</dbReference>
<feature type="transmembrane region" description="Helical" evidence="11">
    <location>
        <begin position="185"/>
        <end position="203"/>
    </location>
</feature>
<reference evidence="13 14" key="1">
    <citation type="journal article" date="2024" name="J Genomics">
        <title>Draft genome sequencing and assembly of Favolaschia claudopus CIRM-BRFM 2984 isolated from oak limbs.</title>
        <authorList>
            <person name="Navarro D."/>
            <person name="Drula E."/>
            <person name="Chaduli D."/>
            <person name="Cazenave R."/>
            <person name="Ahrendt S."/>
            <person name="Wang J."/>
            <person name="Lipzen A."/>
            <person name="Daum C."/>
            <person name="Barry K."/>
            <person name="Grigoriev I.V."/>
            <person name="Favel A."/>
            <person name="Rosso M.N."/>
            <person name="Martin F."/>
        </authorList>
    </citation>
    <scope>NUCLEOTIDE SEQUENCE [LARGE SCALE GENOMIC DNA]</scope>
    <source>
        <strain evidence="13 14">CIRM-BRFM 2984</strain>
    </source>
</reference>
<keyword evidence="14" id="KW-1185">Reference proteome</keyword>
<dbReference type="SMART" id="SM00724">
    <property type="entry name" value="TLC"/>
    <property type="match status" value="1"/>
</dbReference>
<comment type="caution">
    <text evidence="13">The sequence shown here is derived from an EMBL/GenBank/DDBJ whole genome shotgun (WGS) entry which is preliminary data.</text>
</comment>
<comment type="subcellular location">
    <subcellularLocation>
        <location evidence="1">Endoplasmic reticulum membrane</location>
        <topology evidence="1">Multi-pass membrane protein</topology>
    </subcellularLocation>
</comment>
<dbReference type="GO" id="GO:0050291">
    <property type="term" value="F:sphingosine N-acyltransferase activity"/>
    <property type="evidence" value="ECO:0007669"/>
    <property type="project" value="InterPro"/>
</dbReference>
<dbReference type="PANTHER" id="PTHR12560">
    <property type="entry name" value="LONGEVITY ASSURANCE FACTOR 1 LAG1"/>
    <property type="match status" value="1"/>
</dbReference>
<keyword evidence="5" id="KW-0256">Endoplasmic reticulum</keyword>
<dbReference type="PANTHER" id="PTHR12560:SF11">
    <property type="entry name" value="CERAMIDE SYNTHASE LAC1-RELATED"/>
    <property type="match status" value="1"/>
</dbReference>
<gene>
    <name evidence="13" type="ORF">R3P38DRAFT_2831644</name>
</gene>
<protein>
    <submittedName>
        <fullName evidence="13">TLC domain-containing protein</fullName>
    </submittedName>
</protein>